<evidence type="ECO:0000259" key="2">
    <source>
        <dbReference type="Pfam" id="PF14478"/>
    </source>
</evidence>
<dbReference type="EMBL" id="WJNH01000002">
    <property type="protein sequence ID" value="MRG85769.1"/>
    <property type="molecule type" value="Genomic_DNA"/>
</dbReference>
<feature type="compositionally biased region" description="Basic and acidic residues" evidence="1">
    <location>
        <begin position="45"/>
        <end position="81"/>
    </location>
</feature>
<proteinExistence type="predicted"/>
<feature type="compositionally biased region" description="Polar residues" evidence="1">
    <location>
        <begin position="26"/>
        <end position="44"/>
    </location>
</feature>
<dbReference type="PROSITE" id="PS51257">
    <property type="entry name" value="PROKAR_LIPOPROTEIN"/>
    <property type="match status" value="1"/>
</dbReference>
<accession>A0A6G1X4B8</accession>
<evidence type="ECO:0000313" key="4">
    <source>
        <dbReference type="Proteomes" id="UP000480185"/>
    </source>
</evidence>
<dbReference type="AlphaFoldDB" id="A0A6G1X4B8"/>
<dbReference type="Gene3D" id="2.170.130.30">
    <property type="match status" value="1"/>
</dbReference>
<dbReference type="Proteomes" id="UP000480185">
    <property type="component" value="Unassembled WGS sequence"/>
</dbReference>
<dbReference type="OrthoDB" id="2356646at2"/>
<sequence>MKRLLLYVLTTLFLILVVGCAKDQVTPNVEEQNSSEKTVENSNEMLDKVEDPKIKRDSASSDTKEQHSDQDPSDHNQVSKKDNKKRPQTNDDEGNSNKSTTNEHPTTKSTGDKGETKKSSTKEKQQSNSNKKKPKKDAKDISKDTKSPDEQDESSEEDKKESDEEEQTQEETKSQTQQVTISIETGAVKGTILSPTKVKINDGDTVLDVTQRIVKEKSIQISVRGSDATAYVEGIDNLYEFDEGPLSGWTVQVDGKSIDKSAGVFSIKPNQTITWRYTTNYLEDNKNKE</sequence>
<organism evidence="3 4">
    <name type="scientific">Salinibacillus xinjiangensis</name>
    <dbReference type="NCBI Taxonomy" id="1229268"/>
    <lineage>
        <taxon>Bacteria</taxon>
        <taxon>Bacillati</taxon>
        <taxon>Bacillota</taxon>
        <taxon>Bacilli</taxon>
        <taxon>Bacillales</taxon>
        <taxon>Bacillaceae</taxon>
        <taxon>Salinibacillus</taxon>
    </lineage>
</organism>
<dbReference type="RefSeq" id="WP_153727675.1">
    <property type="nucleotide sequence ID" value="NZ_WJNH01000002.1"/>
</dbReference>
<dbReference type="InterPro" id="IPR027954">
    <property type="entry name" value="Transcobalamin-like_C"/>
</dbReference>
<keyword evidence="4" id="KW-1185">Reference proteome</keyword>
<reference evidence="3 4" key="1">
    <citation type="submission" date="2019-11" db="EMBL/GenBank/DDBJ databases">
        <authorList>
            <person name="Li J."/>
        </authorList>
    </citation>
    <scope>NUCLEOTIDE SEQUENCE [LARGE SCALE GENOMIC DNA]</scope>
    <source>
        <strain evidence="3 4">J4</strain>
    </source>
</reference>
<dbReference type="Pfam" id="PF14478">
    <property type="entry name" value="DUF4430"/>
    <property type="match status" value="1"/>
</dbReference>
<feature type="compositionally biased region" description="Basic and acidic residues" evidence="1">
    <location>
        <begin position="137"/>
        <end position="149"/>
    </location>
</feature>
<name>A0A6G1X4B8_9BACI</name>
<comment type="caution">
    <text evidence="3">The sequence shown here is derived from an EMBL/GenBank/DDBJ whole genome shotgun (WGS) entry which is preliminary data.</text>
</comment>
<evidence type="ECO:0000256" key="1">
    <source>
        <dbReference type="SAM" id="MobiDB-lite"/>
    </source>
</evidence>
<feature type="region of interest" description="Disordered" evidence="1">
    <location>
        <begin position="26"/>
        <end position="179"/>
    </location>
</feature>
<gene>
    <name evidence="3" type="ORF">GH754_05395</name>
</gene>
<feature type="domain" description="Transcobalamin-like C-terminal" evidence="2">
    <location>
        <begin position="203"/>
        <end position="278"/>
    </location>
</feature>
<protein>
    <submittedName>
        <fullName evidence="3">DUF4430 domain-containing protein</fullName>
    </submittedName>
</protein>
<feature type="compositionally biased region" description="Basic and acidic residues" evidence="1">
    <location>
        <begin position="110"/>
        <end position="125"/>
    </location>
</feature>
<evidence type="ECO:0000313" key="3">
    <source>
        <dbReference type="EMBL" id="MRG85769.1"/>
    </source>
</evidence>